<evidence type="ECO:0000256" key="1">
    <source>
        <dbReference type="SAM" id="MobiDB-lite"/>
    </source>
</evidence>
<sequence>MVVAGGEKDTRHSPGALTEEQAERMLAGMNDVIRAGEEMRGLRAEMIQMFIGFGWTQDRIARLTDMSQPAVSKQVNKHRSADPAPPMDLSLDQHDVPWLEGRLWGLAEDISETYADTARCTRCVSALARGRKHFTPENVDELRRLVEDDLRRYDREVSDAHPDAKALSRAHRDAYDEISRGLDVPSRQSAGQAADPASAPAAAAPLGSPSARRTLAHRIQRDRLRDGS</sequence>
<dbReference type="EMBL" id="VIWW01000001">
    <property type="protein sequence ID" value="TWG04683.1"/>
    <property type="molecule type" value="Genomic_DNA"/>
</dbReference>
<name>A0A561UZA4_9ACTN</name>
<protein>
    <submittedName>
        <fullName evidence="2">Uncharacterized protein</fullName>
    </submittedName>
</protein>
<feature type="compositionally biased region" description="Low complexity" evidence="1">
    <location>
        <begin position="188"/>
        <end position="211"/>
    </location>
</feature>
<evidence type="ECO:0000313" key="3">
    <source>
        <dbReference type="Proteomes" id="UP000318186"/>
    </source>
</evidence>
<proteinExistence type="predicted"/>
<organism evidence="2 3">
    <name type="scientific">Streptomyces brevispora</name>
    <dbReference type="NCBI Taxonomy" id="887462"/>
    <lineage>
        <taxon>Bacteria</taxon>
        <taxon>Bacillati</taxon>
        <taxon>Actinomycetota</taxon>
        <taxon>Actinomycetes</taxon>
        <taxon>Kitasatosporales</taxon>
        <taxon>Streptomycetaceae</taxon>
        <taxon>Streptomyces</taxon>
    </lineage>
</organism>
<dbReference type="Proteomes" id="UP000318186">
    <property type="component" value="Unassembled WGS sequence"/>
</dbReference>
<dbReference type="AlphaFoldDB" id="A0A561UZA4"/>
<accession>A0A561UZA4</accession>
<evidence type="ECO:0000313" key="2">
    <source>
        <dbReference type="EMBL" id="TWG04683.1"/>
    </source>
</evidence>
<gene>
    <name evidence="2" type="ORF">FHX80_113152</name>
</gene>
<feature type="region of interest" description="Disordered" evidence="1">
    <location>
        <begin position="184"/>
        <end position="228"/>
    </location>
</feature>
<comment type="caution">
    <text evidence="2">The sequence shown here is derived from an EMBL/GenBank/DDBJ whole genome shotgun (WGS) entry which is preliminary data.</text>
</comment>
<feature type="compositionally biased region" description="Basic and acidic residues" evidence="1">
    <location>
        <begin position="219"/>
        <end position="228"/>
    </location>
</feature>
<reference evidence="2 3" key="1">
    <citation type="submission" date="2019-06" db="EMBL/GenBank/DDBJ databases">
        <title>Sequencing the genomes of 1000 actinobacteria strains.</title>
        <authorList>
            <person name="Klenk H.-P."/>
        </authorList>
    </citation>
    <scope>NUCLEOTIDE SEQUENCE [LARGE SCALE GENOMIC DNA]</scope>
    <source>
        <strain evidence="2 3">DSM 42059</strain>
    </source>
</reference>